<dbReference type="SUPFAM" id="SSF46785">
    <property type="entry name" value="Winged helix' DNA-binding domain"/>
    <property type="match status" value="1"/>
</dbReference>
<dbReference type="Gene3D" id="1.10.10.10">
    <property type="entry name" value="Winged helix-like DNA-binding domain superfamily/Winged helix DNA-binding domain"/>
    <property type="match status" value="1"/>
</dbReference>
<evidence type="ECO:0000313" key="1">
    <source>
        <dbReference type="EMBL" id="MBK6089523.1"/>
    </source>
</evidence>
<dbReference type="RefSeq" id="WP_201428242.1">
    <property type="nucleotide sequence ID" value="NZ_JAEQMG010000141.1"/>
</dbReference>
<dbReference type="Pfam" id="PF13730">
    <property type="entry name" value="HTH_36"/>
    <property type="match status" value="1"/>
</dbReference>
<accession>A0A935C6E1</accession>
<comment type="caution">
    <text evidence="1">The sequence shown here is derived from an EMBL/GenBank/DDBJ whole genome shotgun (WGS) entry which is preliminary data.</text>
</comment>
<keyword evidence="2" id="KW-1185">Reference proteome</keyword>
<dbReference type="AlphaFoldDB" id="A0A935C6E1"/>
<dbReference type="InterPro" id="IPR036390">
    <property type="entry name" value="WH_DNA-bd_sf"/>
</dbReference>
<proteinExistence type="predicted"/>
<dbReference type="InterPro" id="IPR036388">
    <property type="entry name" value="WH-like_DNA-bd_sf"/>
</dbReference>
<protein>
    <submittedName>
        <fullName evidence="1">Helix-turn-helix domain-containing protein</fullName>
    </submittedName>
</protein>
<gene>
    <name evidence="1" type="ORF">JKK62_12885</name>
</gene>
<evidence type="ECO:0000313" key="2">
    <source>
        <dbReference type="Proteomes" id="UP000633365"/>
    </source>
</evidence>
<sequence length="97" mass="11385">MSQPKQGNYFMLPNEIFNMDLTASEIALYAFLMRMEDRKTYTCYPSFKTIAEALKMGSKNTVMKYVRMLEEKELIETEHTIVEHHDGSLRNGNLDRK</sequence>
<feature type="non-terminal residue" evidence="1">
    <location>
        <position position="97"/>
    </location>
</feature>
<name>A0A935C6E1_9FIRM</name>
<reference evidence="1" key="1">
    <citation type="submission" date="2021-01" db="EMBL/GenBank/DDBJ databases">
        <title>Genome public.</title>
        <authorList>
            <person name="Liu C."/>
            <person name="Sun Q."/>
        </authorList>
    </citation>
    <scope>NUCLEOTIDE SEQUENCE</scope>
    <source>
        <strain evidence="1">M6</strain>
    </source>
</reference>
<organism evidence="1 2">
    <name type="scientific">Ruminococcus difficilis</name>
    <dbReference type="NCBI Taxonomy" id="2763069"/>
    <lineage>
        <taxon>Bacteria</taxon>
        <taxon>Bacillati</taxon>
        <taxon>Bacillota</taxon>
        <taxon>Clostridia</taxon>
        <taxon>Eubacteriales</taxon>
        <taxon>Oscillospiraceae</taxon>
        <taxon>Ruminococcus</taxon>
    </lineage>
</organism>
<dbReference type="Proteomes" id="UP000633365">
    <property type="component" value="Unassembled WGS sequence"/>
</dbReference>
<dbReference type="EMBL" id="JAEQMG010000141">
    <property type="protein sequence ID" value="MBK6089523.1"/>
    <property type="molecule type" value="Genomic_DNA"/>
</dbReference>